<dbReference type="PROSITE" id="PS50850">
    <property type="entry name" value="MFS"/>
    <property type="match status" value="1"/>
</dbReference>
<evidence type="ECO:0000256" key="19">
    <source>
        <dbReference type="ARBA" id="ARBA00044912"/>
    </source>
</evidence>
<evidence type="ECO:0000256" key="2">
    <source>
        <dbReference type="ARBA" id="ARBA00004651"/>
    </source>
</evidence>
<gene>
    <name evidence="28" type="ordered locus">Slip_1194</name>
</gene>
<evidence type="ECO:0000256" key="1">
    <source>
        <dbReference type="ARBA" id="ARBA00004155"/>
    </source>
</evidence>
<evidence type="ECO:0000256" key="10">
    <source>
        <dbReference type="ARBA" id="ARBA00044878"/>
    </source>
</evidence>
<dbReference type="PANTHER" id="PTHR23512:SF3">
    <property type="entry name" value="MAJOR FACILITATOR SUPERFAMILY DOMAIN-CONTAINING PROTEIN 1"/>
    <property type="match status" value="1"/>
</dbReference>
<dbReference type="EMBL" id="CP002048">
    <property type="protein sequence ID" value="ADI01967.1"/>
    <property type="molecule type" value="Genomic_DNA"/>
</dbReference>
<comment type="catalytic activity">
    <reaction evidence="20">
        <text>L-alanyl-L-lysine(out) = L-alanyl-L-lysine(in)</text>
        <dbReference type="Rhea" id="RHEA:79415"/>
        <dbReference type="ChEBI" id="CHEBI:192470"/>
    </reaction>
</comment>
<dbReference type="InterPro" id="IPR000849">
    <property type="entry name" value="Sugar_P_transporter"/>
</dbReference>
<evidence type="ECO:0000256" key="25">
    <source>
        <dbReference type="ARBA" id="ARBA00046376"/>
    </source>
</evidence>
<evidence type="ECO:0000256" key="14">
    <source>
        <dbReference type="ARBA" id="ARBA00044893"/>
    </source>
</evidence>
<protein>
    <recommendedName>
        <fullName evidence="22">Lysosomal dipeptide transporter MFSD1</fullName>
    </recommendedName>
    <alternativeName>
        <fullName evidence="23">Major facilitator superfamily domain-containing protein 1</fullName>
    </alternativeName>
</protein>
<dbReference type="GO" id="GO:0022857">
    <property type="term" value="F:transmembrane transporter activity"/>
    <property type="evidence" value="ECO:0007669"/>
    <property type="project" value="InterPro"/>
</dbReference>
<feature type="transmembrane region" description="Helical" evidence="26">
    <location>
        <begin position="182"/>
        <end position="200"/>
    </location>
</feature>
<comment type="catalytic activity">
    <reaction evidence="9">
        <text>L-lysyl-L-alanine(out) = L-lysyl-L-alanine(in)</text>
        <dbReference type="Rhea" id="RHEA:79399"/>
        <dbReference type="ChEBI" id="CHEBI:229954"/>
    </reaction>
</comment>
<evidence type="ECO:0000256" key="24">
    <source>
        <dbReference type="ARBA" id="ARBA00045709"/>
    </source>
</evidence>
<dbReference type="OrthoDB" id="9773404at2"/>
<dbReference type="GO" id="GO:0005886">
    <property type="term" value="C:plasma membrane"/>
    <property type="evidence" value="ECO:0007669"/>
    <property type="project" value="UniProtKB-SubCell"/>
</dbReference>
<dbReference type="Gene3D" id="1.20.1250.20">
    <property type="entry name" value="MFS general substrate transporter like domains"/>
    <property type="match status" value="2"/>
</dbReference>
<name>D7CMN2_SYNLT</name>
<dbReference type="AlphaFoldDB" id="D7CMN2"/>
<dbReference type="InterPro" id="IPR036259">
    <property type="entry name" value="MFS_trans_sf"/>
</dbReference>
<comment type="catalytic activity">
    <reaction evidence="16">
        <text>L-arginyl-L-alpha-amino acid(out) = L-arginyl-L-alpha-amino acid(in)</text>
        <dbReference type="Rhea" id="RHEA:79371"/>
        <dbReference type="ChEBI" id="CHEBI:84315"/>
    </reaction>
</comment>
<comment type="catalytic activity">
    <reaction evidence="14">
        <text>L-alpha-aminoacyl-L-lysine(out) = L-alpha-aminoacyl-L-lysine(in)</text>
        <dbReference type="Rhea" id="RHEA:79383"/>
        <dbReference type="ChEBI" id="CHEBI:229966"/>
    </reaction>
</comment>
<feature type="transmembrane region" description="Helical" evidence="26">
    <location>
        <begin position="337"/>
        <end position="360"/>
    </location>
</feature>
<comment type="catalytic activity">
    <reaction evidence="13">
        <text>L-lysyl-L-alpha-amino acid(out) = L-lysyl-L-alpha-amino acid(in)</text>
        <dbReference type="Rhea" id="RHEA:79387"/>
        <dbReference type="ChEBI" id="CHEBI:229965"/>
    </reaction>
</comment>
<evidence type="ECO:0000259" key="27">
    <source>
        <dbReference type="PROSITE" id="PS50850"/>
    </source>
</evidence>
<feature type="transmembrane region" description="Helical" evidence="26">
    <location>
        <begin position="117"/>
        <end position="138"/>
    </location>
</feature>
<comment type="function">
    <text evidence="24">Lysosomal dipeptide uniporter that selectively exports lysine, arginine or histidine-containing dipeptides with a net positive charge from the lysosome lumen into the cytosol. Could play a role in a specific type of protein O-glycosylation indirectly regulating macrophages migration and tissue invasion. Also essential for liver homeostasis.</text>
</comment>
<comment type="catalytic activity">
    <reaction evidence="11">
        <text>L-alpha-aminoacyl-L-arginine(out) = L-alpha-aminoacyl-L-arginine(in)</text>
        <dbReference type="Rhea" id="RHEA:79367"/>
        <dbReference type="ChEBI" id="CHEBI:229968"/>
    </reaction>
</comment>
<organism evidence="28 29">
    <name type="scientific">Syntrophothermus lipocalidus (strain DSM 12680 / TGB-C1)</name>
    <dbReference type="NCBI Taxonomy" id="643648"/>
    <lineage>
        <taxon>Bacteria</taxon>
        <taxon>Bacillati</taxon>
        <taxon>Bacillota</taxon>
        <taxon>Clostridia</taxon>
        <taxon>Eubacteriales</taxon>
        <taxon>Syntrophomonadaceae</taxon>
        <taxon>Syntrophothermus</taxon>
    </lineage>
</organism>
<feature type="transmembrane region" description="Helical" evidence="26">
    <location>
        <begin position="150"/>
        <end position="176"/>
    </location>
</feature>
<keyword evidence="29" id="KW-1185">Reference proteome</keyword>
<dbReference type="SUPFAM" id="SSF103473">
    <property type="entry name" value="MFS general substrate transporter"/>
    <property type="match status" value="1"/>
</dbReference>
<feature type="transmembrane region" description="Helical" evidence="26">
    <location>
        <begin position="93"/>
        <end position="111"/>
    </location>
</feature>
<feature type="transmembrane region" description="Helical" evidence="26">
    <location>
        <begin position="372"/>
        <end position="396"/>
    </location>
</feature>
<dbReference type="HOGENOM" id="CLU_001265_62_0_9"/>
<comment type="catalytic activity">
    <reaction evidence="10">
        <text>L-histidyl-glycine(out) = L-histidyl-glycine(in)</text>
        <dbReference type="Rhea" id="RHEA:79395"/>
        <dbReference type="ChEBI" id="CHEBI:229957"/>
    </reaction>
</comment>
<evidence type="ECO:0000256" key="16">
    <source>
        <dbReference type="ARBA" id="ARBA00044899"/>
    </source>
</evidence>
<comment type="similarity">
    <text evidence="3">Belongs to the major facilitator superfamily.</text>
</comment>
<dbReference type="STRING" id="643648.Slip_1194"/>
<proteinExistence type="inferred from homology"/>
<comment type="catalytic activity">
    <reaction evidence="12">
        <text>L-alpha-aminoacyl-L-histidine(out) = L-alpha-aminoacyl-L-histidine(in)</text>
        <dbReference type="Rhea" id="RHEA:79375"/>
        <dbReference type="ChEBI" id="CHEBI:229967"/>
    </reaction>
</comment>
<feature type="transmembrane region" description="Helical" evidence="26">
    <location>
        <begin position="312"/>
        <end position="331"/>
    </location>
</feature>
<dbReference type="KEGG" id="slp:Slip_1194"/>
<feature type="transmembrane region" description="Helical" evidence="26">
    <location>
        <begin position="21"/>
        <end position="39"/>
    </location>
</feature>
<evidence type="ECO:0000256" key="3">
    <source>
        <dbReference type="ARBA" id="ARBA00008335"/>
    </source>
</evidence>
<feature type="domain" description="Major facilitator superfamily (MFS) profile" evidence="27">
    <location>
        <begin position="26"/>
        <end position="433"/>
    </location>
</feature>
<feature type="transmembrane region" description="Helical" evidence="26">
    <location>
        <begin position="51"/>
        <end position="72"/>
    </location>
</feature>
<keyword evidence="4" id="KW-0813">Transport</keyword>
<evidence type="ECO:0000256" key="11">
    <source>
        <dbReference type="ARBA" id="ARBA00044881"/>
    </source>
</evidence>
<evidence type="ECO:0000256" key="7">
    <source>
        <dbReference type="ARBA" id="ARBA00023136"/>
    </source>
</evidence>
<keyword evidence="7 26" id="KW-0472">Membrane</keyword>
<comment type="subunit">
    <text evidence="25">Homodimer. Interacts with lysosomal protein GLMP (via lumenal domain); the interaction starts while both proteins are still in the endoplasmic reticulum and is required for stabilization of MFSD1 in lysosomes but has no direct effect on its targeting to lysosomes or transporter activity.</text>
</comment>
<dbReference type="GO" id="GO:0005765">
    <property type="term" value="C:lysosomal membrane"/>
    <property type="evidence" value="ECO:0007669"/>
    <property type="project" value="UniProtKB-SubCell"/>
</dbReference>
<dbReference type="eggNOG" id="COG2271">
    <property type="taxonomic scope" value="Bacteria"/>
</dbReference>
<evidence type="ECO:0000256" key="22">
    <source>
        <dbReference type="ARBA" id="ARBA00044985"/>
    </source>
</evidence>
<dbReference type="Pfam" id="PF07690">
    <property type="entry name" value="MFS_1"/>
    <property type="match status" value="1"/>
</dbReference>
<reference evidence="29" key="1">
    <citation type="journal article" date="2010" name="Stand. Genomic Sci.">
        <title>Complete genome sequence of Syntrophothermus lipocalidus type strain (TGB-C1T).</title>
        <authorList>
            <consortium name="US DOE Joint Genome Institute (JGI-PGF)"/>
            <person name="Djao O."/>
            <person name="Zhang X."/>
            <person name="Lucas S."/>
            <person name="Lapidus A."/>
            <person name="Glavina Del Rio T."/>
            <person name="Nolan M."/>
            <person name="Tice H."/>
            <person name="Cheng J."/>
            <person name="Han C."/>
            <person name="Tapia R."/>
            <person name="Goodwin L."/>
            <person name="Pitluck S."/>
            <person name="Liolios K."/>
            <person name="Ivanova N."/>
            <person name="Mavromatis K."/>
            <person name="Mikhailova N."/>
            <person name="Ovchinnikova G."/>
            <person name="Pati A."/>
            <person name="Brambilla E."/>
            <person name="Chen A."/>
            <person name="Palaniappan K."/>
            <person name="Land M."/>
            <person name="Hauser L."/>
            <person name="Chang Y."/>
            <person name="Jeffries C."/>
            <person name="Rohde M."/>
            <person name="Sikorski J."/>
            <person name="Spring S."/>
            <person name="Goker M."/>
            <person name="Detter J."/>
            <person name="Woyke T."/>
            <person name="Bristow J."/>
            <person name="Eisen J."/>
            <person name="Markowitz V."/>
            <person name="Hugenholtz P."/>
            <person name="Kyrpides N."/>
            <person name="Klenk H."/>
        </authorList>
    </citation>
    <scope>NUCLEOTIDE SEQUENCE [LARGE SCALE GENOMIC DNA]</scope>
    <source>
        <strain evidence="29">DSM 12680 / TGB-C1</strain>
    </source>
</reference>
<feature type="transmembrane region" description="Helical" evidence="26">
    <location>
        <begin position="283"/>
        <end position="300"/>
    </location>
</feature>
<evidence type="ECO:0000256" key="12">
    <source>
        <dbReference type="ARBA" id="ARBA00044884"/>
    </source>
</evidence>
<evidence type="ECO:0000256" key="23">
    <source>
        <dbReference type="ARBA" id="ARBA00045018"/>
    </source>
</evidence>
<keyword evidence="8" id="KW-0458">Lysosome</keyword>
<keyword evidence="6 26" id="KW-1133">Transmembrane helix</keyword>
<dbReference type="Proteomes" id="UP000000378">
    <property type="component" value="Chromosome"/>
</dbReference>
<comment type="catalytic activity">
    <reaction evidence="17">
        <text>L-lysyl-L-lysine(out) = L-lysyl-L-lysine(in)</text>
        <dbReference type="Rhea" id="RHEA:79403"/>
        <dbReference type="ChEBI" id="CHEBI:229956"/>
    </reaction>
</comment>
<sequence length="439" mass="47291">MAEIVSEAKGVTKAMIQKTLSYRYIIYLVVALAYFFVYFHRTSAAVMAPELTKAFNIAPTALGLFGSMYFYAYALGQLPAGILADRWGARKTMALFVFIAGIGAIIFGMAGTFSTALVGRFLVGFGVGFVYVPAMRILADWFKKNEFATYSGLLLAVGNIGSLASAAPLVALMAAIGWRSSMISVGVISMVIALLAYLFIRNKPHEVGGASIPEIEGTVVAGTAGPSLGIGQALAIISRNYNFWTISVLFFILYGTIMGFQGLWAGPYLMNVYGMDKAAAGKVLSLIPLGMIFGCPLSGIISDRILKSRKKVVFGGTLIYLLTWIPLIWMTNTMSPAFLKVLFFVYGFFGGFFVVMYANLKENVDLQIQGTATGYLNVFVFVGGAVFQQVMAAIIAKYPTTAAQLIPATAFKSAFLFCFVALIVGLVVYATQKEKSALS</sequence>
<evidence type="ECO:0000256" key="17">
    <source>
        <dbReference type="ARBA" id="ARBA00044900"/>
    </source>
</evidence>
<evidence type="ECO:0000256" key="15">
    <source>
        <dbReference type="ARBA" id="ARBA00044898"/>
    </source>
</evidence>
<dbReference type="PANTHER" id="PTHR23512">
    <property type="entry name" value="MAJOR FACILITATOR SUPERFAMILY DOMAIN-CONTAINING PROTEIN 1"/>
    <property type="match status" value="1"/>
</dbReference>
<comment type="catalytic activity">
    <reaction evidence="21">
        <text>L-lysyl-glycine(out) = L-lysyl-glycine(in)</text>
        <dbReference type="Rhea" id="RHEA:79407"/>
        <dbReference type="ChEBI" id="CHEBI:191202"/>
    </reaction>
</comment>
<comment type="catalytic activity">
    <reaction evidence="18">
        <text>L-arginyl-glycine(out) = L-arginyl-glycine(in)</text>
        <dbReference type="Rhea" id="RHEA:79391"/>
        <dbReference type="ChEBI" id="CHEBI:229955"/>
    </reaction>
</comment>
<evidence type="ECO:0000256" key="13">
    <source>
        <dbReference type="ARBA" id="ARBA00044891"/>
    </source>
</evidence>
<keyword evidence="5 26" id="KW-0812">Transmembrane</keyword>
<evidence type="ECO:0000256" key="6">
    <source>
        <dbReference type="ARBA" id="ARBA00022989"/>
    </source>
</evidence>
<evidence type="ECO:0000256" key="5">
    <source>
        <dbReference type="ARBA" id="ARBA00022692"/>
    </source>
</evidence>
<accession>D7CMN2</accession>
<dbReference type="InterPro" id="IPR011701">
    <property type="entry name" value="MFS"/>
</dbReference>
<comment type="catalytic activity">
    <reaction evidence="19">
        <text>L-histidyl-L-alpha-amino acid(out) = L-histidyl-L-alpha-amino acid(in)</text>
        <dbReference type="Rhea" id="RHEA:79379"/>
        <dbReference type="ChEBI" id="CHEBI:229964"/>
    </reaction>
</comment>
<evidence type="ECO:0000256" key="21">
    <source>
        <dbReference type="ARBA" id="ARBA00044924"/>
    </source>
</evidence>
<dbReference type="InterPro" id="IPR020846">
    <property type="entry name" value="MFS_dom"/>
</dbReference>
<dbReference type="TCDB" id="2.A.1.54.3">
    <property type="family name" value="the major facilitator superfamily (mfs)"/>
</dbReference>
<dbReference type="RefSeq" id="WP_013175369.1">
    <property type="nucleotide sequence ID" value="NC_014220.1"/>
</dbReference>
<evidence type="ECO:0000256" key="26">
    <source>
        <dbReference type="SAM" id="Phobius"/>
    </source>
</evidence>
<evidence type="ECO:0000256" key="9">
    <source>
        <dbReference type="ARBA" id="ARBA00044876"/>
    </source>
</evidence>
<evidence type="ECO:0000313" key="28">
    <source>
        <dbReference type="EMBL" id="ADI01967.1"/>
    </source>
</evidence>
<feature type="transmembrane region" description="Helical" evidence="26">
    <location>
        <begin position="241"/>
        <end position="263"/>
    </location>
</feature>
<dbReference type="PIRSF" id="PIRSF002808">
    <property type="entry name" value="Hexose_phosphate_transp"/>
    <property type="match status" value="1"/>
</dbReference>
<reference evidence="28 29" key="2">
    <citation type="journal article" date="2010" name="Stand. Genomic Sci.">
        <title>Complete genome sequence of Syntrophothermus lipocalidus type strain (TGB-C1).</title>
        <authorList>
            <person name="Djao O.D."/>
            <person name="Zhang X."/>
            <person name="Lucas S."/>
            <person name="Lapidus A."/>
            <person name="Del Rio T.G."/>
            <person name="Nolan M."/>
            <person name="Tice H."/>
            <person name="Cheng J.F."/>
            <person name="Han C."/>
            <person name="Tapia R."/>
            <person name="Goodwin L."/>
            <person name="Pitluck S."/>
            <person name="Liolios K."/>
            <person name="Ivanova N."/>
            <person name="Mavromatis K."/>
            <person name="Mikhailova N."/>
            <person name="Ovchinnikova G."/>
            <person name="Pati A."/>
            <person name="Brambilla E."/>
            <person name="Chen A."/>
            <person name="Palaniappan K."/>
            <person name="Land M."/>
            <person name="Hauser L."/>
            <person name="Chang Y.J."/>
            <person name="Jeffries C.D."/>
            <person name="Rohde M."/>
            <person name="Sikorski J."/>
            <person name="Spring S."/>
            <person name="Goker M."/>
            <person name="Detter J.C."/>
            <person name="Woyke T."/>
            <person name="Bristow J."/>
            <person name="Eisen J.A."/>
            <person name="Markowitz V."/>
            <person name="Hugenholtz P."/>
            <person name="Kyrpides N.C."/>
            <person name="Klenk H.P."/>
        </authorList>
    </citation>
    <scope>NUCLEOTIDE SEQUENCE [LARGE SCALE GENOMIC DNA]</scope>
    <source>
        <strain evidence="29">DSM 12680 / TGB-C1</strain>
    </source>
</reference>
<comment type="catalytic activity">
    <reaction evidence="15">
        <text>L-aspartyl-L-lysine(out) = L-aspartyl-L-lysine(in)</text>
        <dbReference type="Rhea" id="RHEA:79411"/>
        <dbReference type="ChEBI" id="CHEBI:229953"/>
    </reaction>
</comment>
<comment type="subcellular location">
    <subcellularLocation>
        <location evidence="2">Cell membrane</location>
        <topology evidence="2">Multi-pass membrane protein</topology>
    </subcellularLocation>
    <subcellularLocation>
        <location evidence="1">Lysosome membrane</location>
        <topology evidence="1">Multi-pass membrane protein</topology>
    </subcellularLocation>
</comment>
<evidence type="ECO:0000256" key="20">
    <source>
        <dbReference type="ARBA" id="ARBA00044919"/>
    </source>
</evidence>
<feature type="transmembrane region" description="Helical" evidence="26">
    <location>
        <begin position="408"/>
        <end position="430"/>
    </location>
</feature>
<evidence type="ECO:0000256" key="8">
    <source>
        <dbReference type="ARBA" id="ARBA00023228"/>
    </source>
</evidence>
<evidence type="ECO:0000313" key="29">
    <source>
        <dbReference type="Proteomes" id="UP000000378"/>
    </source>
</evidence>
<evidence type="ECO:0000256" key="4">
    <source>
        <dbReference type="ARBA" id="ARBA00022448"/>
    </source>
</evidence>
<dbReference type="InterPro" id="IPR052187">
    <property type="entry name" value="MFSD1"/>
</dbReference>
<evidence type="ECO:0000256" key="18">
    <source>
        <dbReference type="ARBA" id="ARBA00044903"/>
    </source>
</evidence>